<protein>
    <submittedName>
        <fullName evidence="2">Uncharacterized protein</fullName>
    </submittedName>
</protein>
<keyword evidence="1" id="KW-0472">Membrane</keyword>
<keyword evidence="1" id="KW-1133">Transmembrane helix</keyword>
<keyword evidence="1" id="KW-0812">Transmembrane</keyword>
<dbReference type="EMBL" id="OZ021735">
    <property type="protein sequence ID" value="CAK9310060.1"/>
    <property type="molecule type" value="Genomic_DNA"/>
</dbReference>
<keyword evidence="3" id="KW-1185">Reference proteome</keyword>
<accession>A0ABP0XRC2</accession>
<dbReference type="Proteomes" id="UP001642487">
    <property type="component" value="Chromosome 1"/>
</dbReference>
<feature type="transmembrane region" description="Helical" evidence="1">
    <location>
        <begin position="53"/>
        <end position="80"/>
    </location>
</feature>
<reference evidence="2 3" key="1">
    <citation type="submission" date="2024-03" db="EMBL/GenBank/DDBJ databases">
        <authorList>
            <person name="Gkanogiannis A."/>
            <person name="Becerra Lopez-Lavalle L."/>
        </authorList>
    </citation>
    <scope>NUCLEOTIDE SEQUENCE [LARGE SCALE GENOMIC DNA]</scope>
</reference>
<organism evidence="2 3">
    <name type="scientific">Citrullus colocynthis</name>
    <name type="common">colocynth</name>
    <dbReference type="NCBI Taxonomy" id="252529"/>
    <lineage>
        <taxon>Eukaryota</taxon>
        <taxon>Viridiplantae</taxon>
        <taxon>Streptophyta</taxon>
        <taxon>Embryophyta</taxon>
        <taxon>Tracheophyta</taxon>
        <taxon>Spermatophyta</taxon>
        <taxon>Magnoliopsida</taxon>
        <taxon>eudicotyledons</taxon>
        <taxon>Gunneridae</taxon>
        <taxon>Pentapetalae</taxon>
        <taxon>rosids</taxon>
        <taxon>fabids</taxon>
        <taxon>Cucurbitales</taxon>
        <taxon>Cucurbitaceae</taxon>
        <taxon>Benincaseae</taxon>
        <taxon>Citrullus</taxon>
    </lineage>
</organism>
<proteinExistence type="predicted"/>
<gene>
    <name evidence="2" type="ORF">CITCOLO1_LOCUS1664</name>
</gene>
<sequence length="99" mass="11180">MKSAPILLCLYFSQLTLLRTKVAGKSVCKYRSIIDLRFFNFFHMKIGIKFHDIYSLLISLLIMSVIALPSAVGIISIDFVQAQLKGRLQHFDANTVNSS</sequence>
<name>A0ABP0XRC2_9ROSI</name>
<evidence type="ECO:0000256" key="1">
    <source>
        <dbReference type="SAM" id="Phobius"/>
    </source>
</evidence>
<evidence type="ECO:0000313" key="3">
    <source>
        <dbReference type="Proteomes" id="UP001642487"/>
    </source>
</evidence>
<evidence type="ECO:0000313" key="2">
    <source>
        <dbReference type="EMBL" id="CAK9310060.1"/>
    </source>
</evidence>